<dbReference type="Proteomes" id="UP000182624">
    <property type="component" value="Unassembled WGS sequence"/>
</dbReference>
<evidence type="ECO:0000259" key="5">
    <source>
        <dbReference type="PROSITE" id="PS50893"/>
    </source>
</evidence>
<dbReference type="GO" id="GO:0016887">
    <property type="term" value="F:ATP hydrolysis activity"/>
    <property type="evidence" value="ECO:0007669"/>
    <property type="project" value="InterPro"/>
</dbReference>
<evidence type="ECO:0000313" key="6">
    <source>
        <dbReference type="EMBL" id="SFP63351.1"/>
    </source>
</evidence>
<organism evidence="6 7">
    <name type="scientific">Butyrivibrio proteoclasticus</name>
    <dbReference type="NCBI Taxonomy" id="43305"/>
    <lineage>
        <taxon>Bacteria</taxon>
        <taxon>Bacillati</taxon>
        <taxon>Bacillota</taxon>
        <taxon>Clostridia</taxon>
        <taxon>Lachnospirales</taxon>
        <taxon>Lachnospiraceae</taxon>
        <taxon>Butyrivibrio</taxon>
    </lineage>
</organism>
<dbReference type="SMART" id="SM00382">
    <property type="entry name" value="AAA"/>
    <property type="match status" value="2"/>
</dbReference>
<dbReference type="InterPro" id="IPR032781">
    <property type="entry name" value="ABC_tran_Xtn"/>
</dbReference>
<dbReference type="InterPro" id="IPR027417">
    <property type="entry name" value="P-loop_NTPase"/>
</dbReference>
<evidence type="ECO:0000313" key="7">
    <source>
        <dbReference type="Proteomes" id="UP000182624"/>
    </source>
</evidence>
<dbReference type="AlphaFoldDB" id="A0A1I5RYF7"/>
<dbReference type="PROSITE" id="PS00211">
    <property type="entry name" value="ABC_TRANSPORTER_1"/>
    <property type="match status" value="1"/>
</dbReference>
<dbReference type="Pfam" id="PF12848">
    <property type="entry name" value="ABC_tran_Xtn"/>
    <property type="match status" value="1"/>
</dbReference>
<keyword evidence="7" id="KW-1185">Reference proteome</keyword>
<evidence type="ECO:0000256" key="4">
    <source>
        <dbReference type="SAM" id="MobiDB-lite"/>
    </source>
</evidence>
<reference evidence="7" key="1">
    <citation type="submission" date="2016-10" db="EMBL/GenBank/DDBJ databases">
        <authorList>
            <person name="Varghese N."/>
            <person name="Submissions S."/>
        </authorList>
    </citation>
    <scope>NUCLEOTIDE SEQUENCE [LARGE SCALE GENOMIC DNA]</scope>
    <source>
        <strain evidence="7">P18</strain>
    </source>
</reference>
<dbReference type="Gene3D" id="3.40.50.300">
    <property type="entry name" value="P-loop containing nucleotide triphosphate hydrolases"/>
    <property type="match status" value="3"/>
</dbReference>
<feature type="domain" description="ABC transporter" evidence="5">
    <location>
        <begin position="7"/>
        <end position="198"/>
    </location>
</feature>
<dbReference type="SUPFAM" id="SSF52540">
    <property type="entry name" value="P-loop containing nucleoside triphosphate hydrolases"/>
    <property type="match status" value="2"/>
</dbReference>
<protein>
    <submittedName>
        <fullName evidence="6">Macrolide transport system ATP-binding/permease protein</fullName>
    </submittedName>
</protein>
<dbReference type="GO" id="GO:0005524">
    <property type="term" value="F:ATP binding"/>
    <property type="evidence" value="ECO:0007669"/>
    <property type="project" value="UniProtKB-KW"/>
</dbReference>
<dbReference type="OrthoDB" id="9801441at2"/>
<dbReference type="InterPro" id="IPR050611">
    <property type="entry name" value="ABCF"/>
</dbReference>
<dbReference type="NCBIfam" id="NF000355">
    <property type="entry name" value="ribo_prot_ABC_F"/>
    <property type="match status" value="1"/>
</dbReference>
<proteinExistence type="predicted"/>
<dbReference type="Pfam" id="PF00005">
    <property type="entry name" value="ABC_tran"/>
    <property type="match status" value="2"/>
</dbReference>
<evidence type="ECO:0000256" key="3">
    <source>
        <dbReference type="ARBA" id="ARBA00022840"/>
    </source>
</evidence>
<feature type="domain" description="ABC transporter" evidence="5">
    <location>
        <begin position="297"/>
        <end position="488"/>
    </location>
</feature>
<evidence type="ECO:0000256" key="1">
    <source>
        <dbReference type="ARBA" id="ARBA00022737"/>
    </source>
</evidence>
<dbReference type="InterPro" id="IPR017871">
    <property type="entry name" value="ABC_transporter-like_CS"/>
</dbReference>
<dbReference type="EMBL" id="FOXO01000005">
    <property type="protein sequence ID" value="SFP63351.1"/>
    <property type="molecule type" value="Genomic_DNA"/>
</dbReference>
<keyword evidence="1" id="KW-0677">Repeat</keyword>
<dbReference type="InterPro" id="IPR003439">
    <property type="entry name" value="ABC_transporter-like_ATP-bd"/>
</dbReference>
<sequence>MSKRLLIKAENIAHSFGEQTVLNFDRFYLYEGEKVGLVGMNGAGKTTLLKILSGELEPTKGFVSRDCEPFCFEQFGGSDPYYETDFSEAGKMGVSQKLWQENVSGGEDTRIRLAQLFSCPHAVAFLDEPTSNLDYEGVEMLKKRLKEIETLVMISHDRSVLNDICDRIVEISFGRLNCYSGNYDDYVIQKEEQFKAMQSEYENYQAEKKRLQRVYTQKKAKAKTVEKKPRNHTSSEAKAISLCGNRKPEDKARGIEKSAANVLKRIEHMEVKEKPKEELTARPDFRLTNPPRNPIVIRGEHISFQYDDHIIFDDADFIIRNGSKVALLGGNGVGKTTLLELIGDEYEGIHIVPGAKIGYAKQNMSQIDLEQTVLENVRRVSIQSESLSRTVLARLLLSERDMNKKAFELSGGERMKLSFAMLFVSDVNLLIFDEPTNYLDIPSVEALEKMLMEYEGTLLFTSHDKVFVDRIATDIYRIESGKIIPVLA</sequence>
<dbReference type="InterPro" id="IPR003593">
    <property type="entry name" value="AAA+_ATPase"/>
</dbReference>
<gene>
    <name evidence="6" type="ORF">SAMN04487928_10521</name>
</gene>
<dbReference type="PANTHER" id="PTHR19211:SF100">
    <property type="entry name" value="RIBOSOME PROTECTION PROTEIN VMLR"/>
    <property type="match status" value="1"/>
</dbReference>
<name>A0A1I5RYF7_9FIRM</name>
<accession>A0A1I5RYF7</accession>
<feature type="region of interest" description="Disordered" evidence="4">
    <location>
        <begin position="218"/>
        <end position="238"/>
    </location>
</feature>
<dbReference type="PROSITE" id="PS50893">
    <property type="entry name" value="ABC_TRANSPORTER_2"/>
    <property type="match status" value="2"/>
</dbReference>
<keyword evidence="2" id="KW-0547">Nucleotide-binding</keyword>
<dbReference type="CDD" id="cd03221">
    <property type="entry name" value="ABCF_EF-3"/>
    <property type="match status" value="2"/>
</dbReference>
<keyword evidence="3 6" id="KW-0067">ATP-binding</keyword>
<evidence type="ECO:0000256" key="2">
    <source>
        <dbReference type="ARBA" id="ARBA00022741"/>
    </source>
</evidence>
<dbReference type="PANTHER" id="PTHR19211">
    <property type="entry name" value="ATP-BINDING TRANSPORT PROTEIN-RELATED"/>
    <property type="match status" value="1"/>
</dbReference>
<dbReference type="RefSeq" id="WP_074884880.1">
    <property type="nucleotide sequence ID" value="NZ_FOXO01000005.1"/>
</dbReference>